<dbReference type="EMBL" id="WSLF01000001">
    <property type="protein sequence ID" value="KAE9637347.1"/>
    <property type="molecule type" value="Genomic_DNA"/>
</dbReference>
<keyword evidence="3" id="KW-1133">Transmembrane helix</keyword>
<dbReference type="Gene3D" id="1.10.10.1320">
    <property type="entry name" value="Anti-sigma factor, zinc-finger domain"/>
    <property type="match status" value="1"/>
</dbReference>
<feature type="transmembrane region" description="Helical" evidence="3">
    <location>
        <begin position="382"/>
        <end position="407"/>
    </location>
</feature>
<evidence type="ECO:0000259" key="5">
    <source>
        <dbReference type="Pfam" id="PF14257"/>
    </source>
</evidence>
<protein>
    <recommendedName>
        <fullName evidence="2">Anti-sigma-W factor RsiW</fullName>
    </recommendedName>
</protein>
<dbReference type="Pfam" id="PF14257">
    <property type="entry name" value="DUF4349"/>
    <property type="match status" value="1"/>
</dbReference>
<dbReference type="OrthoDB" id="9808253at2"/>
<dbReference type="AlphaFoldDB" id="A0A7C8HGN7"/>
<keyword evidence="3" id="KW-0472">Membrane</keyword>
<evidence type="ECO:0000256" key="2">
    <source>
        <dbReference type="ARBA" id="ARBA00024438"/>
    </source>
</evidence>
<feature type="transmembrane region" description="Helical" evidence="3">
    <location>
        <begin position="88"/>
        <end position="109"/>
    </location>
</feature>
<feature type="domain" description="DUF4349" evidence="5">
    <location>
        <begin position="185"/>
        <end position="404"/>
    </location>
</feature>
<keyword evidence="3" id="KW-0812">Transmembrane</keyword>
<feature type="domain" description="Putative zinc-finger" evidence="4">
    <location>
        <begin position="3"/>
        <end position="36"/>
    </location>
</feature>
<dbReference type="Pfam" id="PF13490">
    <property type="entry name" value="zf-HC2"/>
    <property type="match status" value="1"/>
</dbReference>
<evidence type="ECO:0000256" key="3">
    <source>
        <dbReference type="SAM" id="Phobius"/>
    </source>
</evidence>
<dbReference type="InterPro" id="IPR025645">
    <property type="entry name" value="DUF4349"/>
</dbReference>
<dbReference type="Proteomes" id="UP000483018">
    <property type="component" value="Unassembled WGS sequence"/>
</dbReference>
<gene>
    <name evidence="6" type="ORF">GND95_00240</name>
</gene>
<evidence type="ECO:0000313" key="6">
    <source>
        <dbReference type="EMBL" id="KAE9637347.1"/>
    </source>
</evidence>
<sequence>MSCEQFREAMSPYIDGLLEDDKKVLFEDHLKSCPDCNEEFEQFKVIMNEIHHLPQMELPDYYHQELLLKLYQKSEEKKQHRKGFSQNWKVFSTLAAGFIVLMFVLGNLVNMGMDSKDFATQSAMPNAGSAEIYNTEVSEEPEAKSLALTEESALVNEVARNRDEFLSKENSQSLMMAEKNTIDQRKIIYESFMSIEVDEFDDTIDRIKEMTNQSGGYVENSSSYIYYSEPERDIYLKQGTIKIRIPVEQYGQIQGQISNLGHLIHQEETSTNVTEEYIETESRIRMLEVEQERLFDIMKQAEKVEDLIKLEEHLNEVRTDLEIYKSKIKNWDQLVSFSTFTIEIREVREVEHIKSPDPNFKTKIQSSFIRSLNDLREGFERLAVALAYGIIPFILFICFLGILFLLGRPLLKKILIKVKNWREK</sequence>
<dbReference type="InterPro" id="IPR041916">
    <property type="entry name" value="Anti_sigma_zinc_sf"/>
</dbReference>
<evidence type="ECO:0000259" key="4">
    <source>
        <dbReference type="Pfam" id="PF13490"/>
    </source>
</evidence>
<evidence type="ECO:0000256" key="1">
    <source>
        <dbReference type="ARBA" id="ARBA00024353"/>
    </source>
</evidence>
<dbReference type="RefSeq" id="WP_158739257.1">
    <property type="nucleotide sequence ID" value="NZ_JAFBEP010000015.1"/>
</dbReference>
<dbReference type="InterPro" id="IPR027383">
    <property type="entry name" value="Znf_put"/>
</dbReference>
<comment type="caution">
    <text evidence="6">The sequence shown here is derived from an EMBL/GenBank/DDBJ whole genome shotgun (WGS) entry which is preliminary data.</text>
</comment>
<organism evidence="6 7">
    <name type="scientific">Defluviitalea raffinosedens</name>
    <dbReference type="NCBI Taxonomy" id="1450156"/>
    <lineage>
        <taxon>Bacteria</taxon>
        <taxon>Bacillati</taxon>
        <taxon>Bacillota</taxon>
        <taxon>Clostridia</taxon>
        <taxon>Lachnospirales</taxon>
        <taxon>Defluviitaleaceae</taxon>
        <taxon>Defluviitalea</taxon>
    </lineage>
</organism>
<reference evidence="6 7" key="1">
    <citation type="submission" date="2019-12" db="EMBL/GenBank/DDBJ databases">
        <title>Defluviitalea raffinosedens, isolated from a biogas fermenter, genome sequencing and characterization.</title>
        <authorList>
            <person name="Rettenmaier R."/>
            <person name="Schneider M."/>
            <person name="Neuhaus K."/>
            <person name="Liebl W."/>
            <person name="Zverlov V."/>
        </authorList>
    </citation>
    <scope>NUCLEOTIDE SEQUENCE [LARGE SCALE GENOMIC DNA]</scope>
    <source>
        <strain evidence="6 7">249c-K6</strain>
    </source>
</reference>
<keyword evidence="7" id="KW-1185">Reference proteome</keyword>
<name>A0A7C8HGN7_9FIRM</name>
<evidence type="ECO:0000313" key="7">
    <source>
        <dbReference type="Proteomes" id="UP000483018"/>
    </source>
</evidence>
<accession>A0A7C8HGN7</accession>
<comment type="similarity">
    <text evidence="1">Belongs to the zinc-associated anti-sigma factor (ZAS) superfamily. Anti-sigma-W factor family.</text>
</comment>
<proteinExistence type="inferred from homology"/>